<reference evidence="2 3" key="1">
    <citation type="submission" date="2024-01" db="EMBL/GenBank/DDBJ databases">
        <title>Genome assemblies of Stephania.</title>
        <authorList>
            <person name="Yang L."/>
        </authorList>
    </citation>
    <scope>NUCLEOTIDE SEQUENCE [LARGE SCALE GENOMIC DNA]</scope>
    <source>
        <strain evidence="2">QJT</strain>
        <tissue evidence="2">Leaf</tissue>
    </source>
</reference>
<gene>
    <name evidence="2" type="ORF">Sjap_023929</name>
</gene>
<dbReference type="Proteomes" id="UP001417504">
    <property type="component" value="Unassembled WGS sequence"/>
</dbReference>
<keyword evidence="3" id="KW-1185">Reference proteome</keyword>
<name>A0AAP0EHA8_9MAGN</name>
<comment type="caution">
    <text evidence="2">The sequence shown here is derived from an EMBL/GenBank/DDBJ whole genome shotgun (WGS) entry which is preliminary data.</text>
</comment>
<feature type="transmembrane region" description="Helical" evidence="1">
    <location>
        <begin position="142"/>
        <end position="159"/>
    </location>
</feature>
<organism evidence="2 3">
    <name type="scientific">Stephania japonica</name>
    <dbReference type="NCBI Taxonomy" id="461633"/>
    <lineage>
        <taxon>Eukaryota</taxon>
        <taxon>Viridiplantae</taxon>
        <taxon>Streptophyta</taxon>
        <taxon>Embryophyta</taxon>
        <taxon>Tracheophyta</taxon>
        <taxon>Spermatophyta</taxon>
        <taxon>Magnoliopsida</taxon>
        <taxon>Ranunculales</taxon>
        <taxon>Menispermaceae</taxon>
        <taxon>Menispermoideae</taxon>
        <taxon>Cissampelideae</taxon>
        <taxon>Stephania</taxon>
    </lineage>
</organism>
<evidence type="ECO:0000256" key="1">
    <source>
        <dbReference type="SAM" id="Phobius"/>
    </source>
</evidence>
<evidence type="ECO:0000313" key="2">
    <source>
        <dbReference type="EMBL" id="KAK9090752.1"/>
    </source>
</evidence>
<sequence length="160" mass="17867">MRSSQAQSAIWQGRTCRLGTDVLCRADLDRADADRSDVDEQAQLDANRPIQGMDKSEGYFNHLTKISKYQHTTATTFSIDQEKERSRRGEQRFVKSVDATSRQDPGKVVIDFVVGVVVFVTVVVELLSRLSLRGVDLNGENGMLVMVVMCVLIVVVLLLH</sequence>
<dbReference type="AlphaFoldDB" id="A0AAP0EHA8"/>
<dbReference type="EMBL" id="JBBNAE010000010">
    <property type="protein sequence ID" value="KAK9090752.1"/>
    <property type="molecule type" value="Genomic_DNA"/>
</dbReference>
<protein>
    <submittedName>
        <fullName evidence="2">Uncharacterized protein</fullName>
    </submittedName>
</protein>
<keyword evidence="1" id="KW-0472">Membrane</keyword>
<proteinExistence type="predicted"/>
<feature type="transmembrane region" description="Helical" evidence="1">
    <location>
        <begin position="108"/>
        <end position="130"/>
    </location>
</feature>
<keyword evidence="1" id="KW-0812">Transmembrane</keyword>
<evidence type="ECO:0000313" key="3">
    <source>
        <dbReference type="Proteomes" id="UP001417504"/>
    </source>
</evidence>
<keyword evidence="1" id="KW-1133">Transmembrane helix</keyword>
<accession>A0AAP0EHA8</accession>